<proteinExistence type="predicted"/>
<accession>A0ABQ2FDG5</accession>
<comment type="caution">
    <text evidence="4">The sequence shown here is derived from an EMBL/GenBank/DDBJ whole genome shotgun (WGS) entry which is preliminary data.</text>
</comment>
<sequence>MFRRRKDFYVNARAVIERDGEHGREVLLQVRAKPGQPRTLELPGGQLDPFESIPVALRREVLEETGLTVTDFLDDPHATASSAPGGDVECLTPAFVYQTTRGPVDSVGFFFRVQASGEPRILGDHAEAPRWVPVRDMRTQMQTRPDDFNWLTLAALRHLFTHAWADA</sequence>
<dbReference type="Gene3D" id="3.90.79.10">
    <property type="entry name" value="Nucleoside Triphosphate Pyrophosphohydrolase"/>
    <property type="match status" value="1"/>
</dbReference>
<dbReference type="InterPro" id="IPR015797">
    <property type="entry name" value="NUDIX_hydrolase-like_dom_sf"/>
</dbReference>
<dbReference type="InterPro" id="IPR020084">
    <property type="entry name" value="NUDIX_hydrolase_CS"/>
</dbReference>
<dbReference type="Proteomes" id="UP000604341">
    <property type="component" value="Unassembled WGS sequence"/>
</dbReference>
<gene>
    <name evidence="4" type="ORF">GCM10010844_02700</name>
</gene>
<evidence type="ECO:0000259" key="3">
    <source>
        <dbReference type="PROSITE" id="PS51462"/>
    </source>
</evidence>
<feature type="domain" description="Nudix hydrolase" evidence="3">
    <location>
        <begin position="7"/>
        <end position="154"/>
    </location>
</feature>
<organism evidence="4 5">
    <name type="scientific">Deinococcus radiotolerans</name>
    <dbReference type="NCBI Taxonomy" id="1309407"/>
    <lineage>
        <taxon>Bacteria</taxon>
        <taxon>Thermotogati</taxon>
        <taxon>Deinococcota</taxon>
        <taxon>Deinococci</taxon>
        <taxon>Deinococcales</taxon>
        <taxon>Deinococcaceae</taxon>
        <taxon>Deinococcus</taxon>
    </lineage>
</organism>
<comment type="cofactor">
    <cofactor evidence="1">
        <name>Mg(2+)</name>
        <dbReference type="ChEBI" id="CHEBI:18420"/>
    </cofactor>
</comment>
<reference evidence="5" key="1">
    <citation type="journal article" date="2019" name="Int. J. Syst. Evol. Microbiol.">
        <title>The Global Catalogue of Microorganisms (GCM) 10K type strain sequencing project: providing services to taxonomists for standard genome sequencing and annotation.</title>
        <authorList>
            <consortium name="The Broad Institute Genomics Platform"/>
            <consortium name="The Broad Institute Genome Sequencing Center for Infectious Disease"/>
            <person name="Wu L."/>
            <person name="Ma J."/>
        </authorList>
    </citation>
    <scope>NUCLEOTIDE SEQUENCE [LARGE SCALE GENOMIC DNA]</scope>
    <source>
        <strain evidence="5">JCM 19173</strain>
    </source>
</reference>
<evidence type="ECO:0000256" key="1">
    <source>
        <dbReference type="ARBA" id="ARBA00001946"/>
    </source>
</evidence>
<keyword evidence="5" id="KW-1185">Reference proteome</keyword>
<dbReference type="PANTHER" id="PTHR43046:SF14">
    <property type="entry name" value="MUTT_NUDIX FAMILY PROTEIN"/>
    <property type="match status" value="1"/>
</dbReference>
<evidence type="ECO:0000313" key="4">
    <source>
        <dbReference type="EMBL" id="GGK87587.1"/>
    </source>
</evidence>
<dbReference type="EMBL" id="BMPE01000001">
    <property type="protein sequence ID" value="GGK87587.1"/>
    <property type="molecule type" value="Genomic_DNA"/>
</dbReference>
<dbReference type="PROSITE" id="PS51462">
    <property type="entry name" value="NUDIX"/>
    <property type="match status" value="1"/>
</dbReference>
<keyword evidence="2" id="KW-0378">Hydrolase</keyword>
<evidence type="ECO:0000313" key="5">
    <source>
        <dbReference type="Proteomes" id="UP000604341"/>
    </source>
</evidence>
<dbReference type="PROSITE" id="PS00893">
    <property type="entry name" value="NUDIX_BOX"/>
    <property type="match status" value="1"/>
</dbReference>
<protein>
    <submittedName>
        <fullName evidence="4">DNA mismatch repair protein MutT</fullName>
    </submittedName>
</protein>
<dbReference type="RefSeq" id="WP_189067173.1">
    <property type="nucleotide sequence ID" value="NZ_BMPE01000001.1"/>
</dbReference>
<dbReference type="InterPro" id="IPR000086">
    <property type="entry name" value="NUDIX_hydrolase_dom"/>
</dbReference>
<dbReference type="PANTHER" id="PTHR43046">
    <property type="entry name" value="GDP-MANNOSE MANNOSYL HYDROLASE"/>
    <property type="match status" value="1"/>
</dbReference>
<dbReference type="Pfam" id="PF00293">
    <property type="entry name" value="NUDIX"/>
    <property type="match status" value="1"/>
</dbReference>
<dbReference type="SUPFAM" id="SSF55811">
    <property type="entry name" value="Nudix"/>
    <property type="match status" value="1"/>
</dbReference>
<name>A0ABQ2FDG5_9DEIO</name>
<evidence type="ECO:0000256" key="2">
    <source>
        <dbReference type="ARBA" id="ARBA00022801"/>
    </source>
</evidence>